<dbReference type="STRING" id="1033731.SAMN05444145_104300"/>
<gene>
    <name evidence="2" type="ORF">SAMN05444145_104300</name>
</gene>
<keyword evidence="3" id="KW-1185">Reference proteome</keyword>
<keyword evidence="1" id="KW-0732">Signal</keyword>
<dbReference type="Proteomes" id="UP000183253">
    <property type="component" value="Unassembled WGS sequence"/>
</dbReference>
<name>A0A1H4CG20_9BACT</name>
<dbReference type="RefSeq" id="WP_010262738.1">
    <property type="nucleotide sequence ID" value="NZ_CAEG01000011.1"/>
</dbReference>
<sequence>MKNILRYALTICAAGFLSGACTSNFDEYNTNQNQMEMGDIHPLNLLEHILFTGADGMVYRTWLLNNELVQYTVQMYTENVHRYMIRDSYNSGTWNHLARWAANSDHMIEQAVKNEDANSEAIALTMRALFVSNWTDIYGDIPFSEAFQGRNNVLKPKFDTQKEIYTQLFADLERANSLYDSSRALRYPNKDLMYAGDIAKWRKFTNSLHMRLLMRLQNRDAEMGVSEKLREIVSNPTLYPVMASNADNAALFYTNVDPFIGRFGTMTLQNFTSNSHRMAEHLVNMMNNTNDPRLGIYAVQQNNEWTGLVSGYPTTETNATNCAYLNKDVLGDYTSPYTFMRYDEVLFILSEAAFRGMVPGGSGAAQQYYEQAVLASIDYWDEINPSPTYEITQAQKNAFMQIVAFDNTLEQILNQKYIALFWEGYEAWHEYRRTGYPNLKIGKGTANDGVLPTRFIYPVTTVDTNHENYLKAIANQGPDNMKTRLWWARKQ</sequence>
<dbReference type="InterPro" id="IPR041662">
    <property type="entry name" value="SusD-like_2"/>
</dbReference>
<dbReference type="OrthoDB" id="1109828at2"/>
<dbReference type="Gene3D" id="1.25.40.390">
    <property type="match status" value="1"/>
</dbReference>
<dbReference type="Pfam" id="PF12771">
    <property type="entry name" value="SusD-like_2"/>
    <property type="match status" value="1"/>
</dbReference>
<dbReference type="AlphaFoldDB" id="A0A1H4CG20"/>
<proteinExistence type="predicted"/>
<evidence type="ECO:0000313" key="2">
    <source>
        <dbReference type="EMBL" id="SEA59294.1"/>
    </source>
</evidence>
<feature type="chain" id="PRO_5010336375" evidence="1">
    <location>
        <begin position="23"/>
        <end position="491"/>
    </location>
</feature>
<accession>A0A1H4CG20</accession>
<evidence type="ECO:0000313" key="3">
    <source>
        <dbReference type="Proteomes" id="UP000183253"/>
    </source>
</evidence>
<organism evidence="2 3">
    <name type="scientific">Alistipes timonensis JC136</name>
    <dbReference type="NCBI Taxonomy" id="1033731"/>
    <lineage>
        <taxon>Bacteria</taxon>
        <taxon>Pseudomonadati</taxon>
        <taxon>Bacteroidota</taxon>
        <taxon>Bacteroidia</taxon>
        <taxon>Bacteroidales</taxon>
        <taxon>Rikenellaceae</taxon>
        <taxon>Alistipes</taxon>
    </lineage>
</organism>
<evidence type="ECO:0000256" key="1">
    <source>
        <dbReference type="SAM" id="SignalP"/>
    </source>
</evidence>
<dbReference type="PROSITE" id="PS51257">
    <property type="entry name" value="PROKAR_LIPOPROTEIN"/>
    <property type="match status" value="1"/>
</dbReference>
<protein>
    <submittedName>
        <fullName evidence="2">Starch-binding associating with outer membrane</fullName>
    </submittedName>
</protein>
<reference evidence="2 3" key="1">
    <citation type="submission" date="2016-10" db="EMBL/GenBank/DDBJ databases">
        <authorList>
            <person name="de Groot N.N."/>
        </authorList>
    </citation>
    <scope>NUCLEOTIDE SEQUENCE [LARGE SCALE GENOMIC DNA]</scope>
    <source>
        <strain evidence="2 3">DSM 25383</strain>
    </source>
</reference>
<dbReference type="EMBL" id="FNRI01000004">
    <property type="protein sequence ID" value="SEA59294.1"/>
    <property type="molecule type" value="Genomic_DNA"/>
</dbReference>
<dbReference type="SUPFAM" id="SSF48452">
    <property type="entry name" value="TPR-like"/>
    <property type="match status" value="1"/>
</dbReference>
<feature type="signal peptide" evidence="1">
    <location>
        <begin position="1"/>
        <end position="22"/>
    </location>
</feature>
<dbReference type="InterPro" id="IPR011990">
    <property type="entry name" value="TPR-like_helical_dom_sf"/>
</dbReference>